<evidence type="ECO:0000256" key="1">
    <source>
        <dbReference type="ARBA" id="ARBA00009437"/>
    </source>
</evidence>
<protein>
    <recommendedName>
        <fullName evidence="5">HTH lysR-type domain-containing protein</fullName>
    </recommendedName>
</protein>
<dbReference type="EMBL" id="LIAE01008997">
    <property type="protein sequence ID" value="PAV71535.1"/>
    <property type="molecule type" value="Genomic_DNA"/>
</dbReference>
<dbReference type="Proteomes" id="UP000218231">
    <property type="component" value="Unassembled WGS sequence"/>
</dbReference>
<dbReference type="SUPFAM" id="SSF53850">
    <property type="entry name" value="Periplasmic binding protein-like II"/>
    <property type="match status" value="1"/>
</dbReference>
<proteinExistence type="inferred from homology"/>
<dbReference type="Pfam" id="PF00126">
    <property type="entry name" value="HTH_1"/>
    <property type="match status" value="1"/>
</dbReference>
<feature type="domain" description="HTH lysR-type" evidence="5">
    <location>
        <begin position="87"/>
        <end position="138"/>
    </location>
</feature>
<dbReference type="SUPFAM" id="SSF46785">
    <property type="entry name" value="Winged helix' DNA-binding domain"/>
    <property type="match status" value="1"/>
</dbReference>
<evidence type="ECO:0000256" key="3">
    <source>
        <dbReference type="ARBA" id="ARBA00023125"/>
    </source>
</evidence>
<reference evidence="6 7" key="1">
    <citation type="journal article" date="2017" name="Curr. Biol.">
        <title>Genome architecture and evolution of a unichromosomal asexual nematode.</title>
        <authorList>
            <person name="Fradin H."/>
            <person name="Zegar C."/>
            <person name="Gutwein M."/>
            <person name="Lucas J."/>
            <person name="Kovtun M."/>
            <person name="Corcoran D."/>
            <person name="Baugh L.R."/>
            <person name="Kiontke K."/>
            <person name="Gunsalus K."/>
            <person name="Fitch D.H."/>
            <person name="Piano F."/>
        </authorList>
    </citation>
    <scope>NUCLEOTIDE SEQUENCE [LARGE SCALE GENOMIC DNA]</scope>
    <source>
        <strain evidence="6">PF1309</strain>
    </source>
</reference>
<dbReference type="GO" id="GO:0003700">
    <property type="term" value="F:DNA-binding transcription factor activity"/>
    <property type="evidence" value="ECO:0007669"/>
    <property type="project" value="InterPro"/>
</dbReference>
<dbReference type="OrthoDB" id="10057859at2759"/>
<gene>
    <name evidence="6" type="ORF">WR25_00592</name>
</gene>
<comment type="caution">
    <text evidence="6">The sequence shown here is derived from an EMBL/GenBank/DDBJ whole genome shotgun (WGS) entry which is preliminary data.</text>
</comment>
<accession>A0A2A2KC70</accession>
<dbReference type="GO" id="GO:0006351">
    <property type="term" value="P:DNA-templated transcription"/>
    <property type="evidence" value="ECO:0007669"/>
    <property type="project" value="TreeGrafter"/>
</dbReference>
<dbReference type="STRING" id="2018661.A0A2A2KC70"/>
<dbReference type="Gene3D" id="3.40.190.290">
    <property type="match status" value="1"/>
</dbReference>
<dbReference type="PANTHER" id="PTHR30537">
    <property type="entry name" value="HTH-TYPE TRANSCRIPTIONAL REGULATOR"/>
    <property type="match status" value="1"/>
</dbReference>
<dbReference type="PANTHER" id="PTHR30537:SF21">
    <property type="entry name" value="HTH-TYPE TRANSCRIPTIONAL REGULATOR SINR-RELATED"/>
    <property type="match status" value="1"/>
</dbReference>
<organism evidence="6 7">
    <name type="scientific">Diploscapter pachys</name>
    <dbReference type="NCBI Taxonomy" id="2018661"/>
    <lineage>
        <taxon>Eukaryota</taxon>
        <taxon>Metazoa</taxon>
        <taxon>Ecdysozoa</taxon>
        <taxon>Nematoda</taxon>
        <taxon>Chromadorea</taxon>
        <taxon>Rhabditida</taxon>
        <taxon>Rhabditina</taxon>
        <taxon>Rhabditomorpha</taxon>
        <taxon>Rhabditoidea</taxon>
        <taxon>Rhabditidae</taxon>
        <taxon>Diploscapter</taxon>
    </lineage>
</organism>
<evidence type="ECO:0000256" key="4">
    <source>
        <dbReference type="ARBA" id="ARBA00023163"/>
    </source>
</evidence>
<dbReference type="Pfam" id="PF03466">
    <property type="entry name" value="LysR_substrate"/>
    <property type="match status" value="1"/>
</dbReference>
<name>A0A2A2KC70_9BILA</name>
<dbReference type="GO" id="GO:0043565">
    <property type="term" value="F:sequence-specific DNA binding"/>
    <property type="evidence" value="ECO:0007669"/>
    <property type="project" value="TreeGrafter"/>
</dbReference>
<dbReference type="InterPro" id="IPR036388">
    <property type="entry name" value="WH-like_DNA-bd_sf"/>
</dbReference>
<evidence type="ECO:0000259" key="5">
    <source>
        <dbReference type="PROSITE" id="PS50931"/>
    </source>
</evidence>
<comment type="similarity">
    <text evidence="1">Belongs to the LysR transcriptional regulatory family.</text>
</comment>
<dbReference type="InterPro" id="IPR005119">
    <property type="entry name" value="LysR_subst-bd"/>
</dbReference>
<keyword evidence="2" id="KW-0805">Transcription regulation</keyword>
<sequence>MVATLWGGGGQALPVTEMTHTVRIRDMLWSVPMHRVGYLLCEGFHVMALASQSVFEIASLLSGRPVHAPRNFSVAGGKLRSSLRDSEVFVSTVATGSFSAAARQLDISPALASGAVQRLERSLGVRLLVRSTRRLRLSDEGQRYLPHARQVLEALVEGEMALEQGREEIGGVLRLSMPSDLGRNVLLPWLDEFQLQHPGISLQLRLSDQVADMVGDRLDASIRYGQLADSGLVALPLAPDNRRTLCGPPLGGGGAGDRLQVAAGCAGRCAGRAAGGAVPIGMRPGGAAATGVRAPSGGVAGDPAVAELPGGEVCRVGTTLPFALPLSINSWARRRLAALIAPKCSPSVVLITPSSTSPAIRSSSSCCLIMSAVWYSERVNISSQCNDSDLRLSGTTSRLAGSSISARRPCGRSTSTNCAKWRSVWVRLITRSTWPMPTASSWGASGWL</sequence>
<dbReference type="Gene3D" id="1.10.10.10">
    <property type="entry name" value="Winged helix-like DNA-binding domain superfamily/Winged helix DNA-binding domain"/>
    <property type="match status" value="1"/>
</dbReference>
<keyword evidence="7" id="KW-1185">Reference proteome</keyword>
<dbReference type="FunFam" id="1.10.10.10:FF:000001">
    <property type="entry name" value="LysR family transcriptional regulator"/>
    <property type="match status" value="1"/>
</dbReference>
<dbReference type="AlphaFoldDB" id="A0A2A2KC70"/>
<evidence type="ECO:0000313" key="7">
    <source>
        <dbReference type="Proteomes" id="UP000218231"/>
    </source>
</evidence>
<keyword evidence="3" id="KW-0238">DNA-binding</keyword>
<evidence type="ECO:0000256" key="2">
    <source>
        <dbReference type="ARBA" id="ARBA00023015"/>
    </source>
</evidence>
<evidence type="ECO:0000313" key="6">
    <source>
        <dbReference type="EMBL" id="PAV71535.1"/>
    </source>
</evidence>
<dbReference type="InterPro" id="IPR058163">
    <property type="entry name" value="LysR-type_TF_proteobact-type"/>
</dbReference>
<dbReference type="InterPro" id="IPR000847">
    <property type="entry name" value="LysR_HTH_N"/>
</dbReference>
<dbReference type="InterPro" id="IPR036390">
    <property type="entry name" value="WH_DNA-bd_sf"/>
</dbReference>
<dbReference type="PROSITE" id="PS50931">
    <property type="entry name" value="HTH_LYSR"/>
    <property type="match status" value="1"/>
</dbReference>
<keyword evidence="4" id="KW-0804">Transcription</keyword>